<reference evidence="1 2" key="1">
    <citation type="submission" date="2018-06" db="EMBL/GenBank/DDBJ databases">
        <title>Genomic Encyclopedia of Type Strains, Phase IV (KMG-IV): sequencing the most valuable type-strain genomes for metagenomic binning, comparative biology and taxonomic classification.</title>
        <authorList>
            <person name="Goeker M."/>
        </authorList>
    </citation>
    <scope>NUCLEOTIDE SEQUENCE [LARGE SCALE GENOMIC DNA]</scope>
    <source>
        <strain evidence="1 2">DSM 25520</strain>
    </source>
</reference>
<dbReference type="PANTHER" id="PTHR33221:SF13">
    <property type="entry name" value="TRANSCRIPTIONAL REGULATOR-RELATED"/>
    <property type="match status" value="1"/>
</dbReference>
<accession>A0A366HLY0</accession>
<comment type="caution">
    <text evidence="1">The sequence shown here is derived from an EMBL/GenBank/DDBJ whole genome shotgun (WGS) entry which is preliminary data.</text>
</comment>
<keyword evidence="2" id="KW-1185">Reference proteome</keyword>
<dbReference type="RefSeq" id="WP_113931273.1">
    <property type="nucleotide sequence ID" value="NZ_JACCEU010000001.1"/>
</dbReference>
<dbReference type="SUPFAM" id="SSF46785">
    <property type="entry name" value="Winged helix' DNA-binding domain"/>
    <property type="match status" value="1"/>
</dbReference>
<organism evidence="1 2">
    <name type="scientific">Eoetvoesiella caeni</name>
    <dbReference type="NCBI Taxonomy" id="645616"/>
    <lineage>
        <taxon>Bacteria</taxon>
        <taxon>Pseudomonadati</taxon>
        <taxon>Pseudomonadota</taxon>
        <taxon>Betaproteobacteria</taxon>
        <taxon>Burkholderiales</taxon>
        <taxon>Alcaligenaceae</taxon>
        <taxon>Eoetvoesiella</taxon>
    </lineage>
</organism>
<dbReference type="InterPro" id="IPR000944">
    <property type="entry name" value="Tscrpt_reg_Rrf2"/>
</dbReference>
<dbReference type="GO" id="GO:0005829">
    <property type="term" value="C:cytosol"/>
    <property type="evidence" value="ECO:0007669"/>
    <property type="project" value="TreeGrafter"/>
</dbReference>
<dbReference type="Proteomes" id="UP000253628">
    <property type="component" value="Unassembled WGS sequence"/>
</dbReference>
<evidence type="ECO:0000313" key="2">
    <source>
        <dbReference type="Proteomes" id="UP000253628"/>
    </source>
</evidence>
<dbReference type="InterPro" id="IPR030489">
    <property type="entry name" value="TR_Rrf2-type_CS"/>
</dbReference>
<dbReference type="InterPro" id="IPR036390">
    <property type="entry name" value="WH_DNA-bd_sf"/>
</dbReference>
<proteinExistence type="predicted"/>
<dbReference type="NCBIfam" id="TIGR00738">
    <property type="entry name" value="rrf2_super"/>
    <property type="match status" value="1"/>
</dbReference>
<name>A0A366HLY0_9BURK</name>
<dbReference type="OrthoDB" id="9795923at2"/>
<dbReference type="AlphaFoldDB" id="A0A366HLY0"/>
<dbReference type="PROSITE" id="PS01332">
    <property type="entry name" value="HTH_RRF2_1"/>
    <property type="match status" value="1"/>
</dbReference>
<evidence type="ECO:0000313" key="1">
    <source>
        <dbReference type="EMBL" id="RBP42955.1"/>
    </source>
</evidence>
<dbReference type="EMBL" id="QNRQ01000001">
    <property type="protein sequence ID" value="RBP42955.1"/>
    <property type="molecule type" value="Genomic_DNA"/>
</dbReference>
<gene>
    <name evidence="1" type="ORF">DFR37_10180</name>
</gene>
<protein>
    <submittedName>
        <fullName evidence="1">BadM/Rrf2 family transcriptional regulator</fullName>
    </submittedName>
</protein>
<dbReference type="GO" id="GO:0003700">
    <property type="term" value="F:DNA-binding transcription factor activity"/>
    <property type="evidence" value="ECO:0007669"/>
    <property type="project" value="TreeGrafter"/>
</dbReference>
<dbReference type="PANTHER" id="PTHR33221">
    <property type="entry name" value="WINGED HELIX-TURN-HELIX TRANSCRIPTIONAL REGULATOR, RRF2 FAMILY"/>
    <property type="match status" value="1"/>
</dbReference>
<dbReference type="Gene3D" id="1.10.10.10">
    <property type="entry name" value="Winged helix-like DNA-binding domain superfamily/Winged helix DNA-binding domain"/>
    <property type="match status" value="1"/>
</dbReference>
<dbReference type="Pfam" id="PF02082">
    <property type="entry name" value="Rrf2"/>
    <property type="match status" value="1"/>
</dbReference>
<dbReference type="PROSITE" id="PS51197">
    <property type="entry name" value="HTH_RRF2_2"/>
    <property type="match status" value="1"/>
</dbReference>
<sequence length="169" mass="17816">MRMNQGVEWGLHCCVALGWIGQNEVVSTARLAAKFDLPAAYLNKSLQALARAGVLVSSAGPRGGFRLARAPSKITLLEVVDAIEGPEAAFRCTEIRRTGDGASPASECKKPCAIASAMRQAELAWRKELSSQTIASVMMNAPQAAAERAVQWFEATRAVASNTAAAAAT</sequence>
<dbReference type="InterPro" id="IPR036388">
    <property type="entry name" value="WH-like_DNA-bd_sf"/>
</dbReference>